<reference evidence="2 3" key="1">
    <citation type="submission" date="2024-04" db="EMBL/GenBank/DDBJ databases">
        <title>Genome sequencing and metabolic network reconstruction of aminoacids and betaine degradation by Anoxynatronum sibiricum.</title>
        <authorList>
            <person name="Detkova E.N."/>
            <person name="Boltjanskaja Y.V."/>
            <person name="Mardanov A.V."/>
            <person name="Kevbrin V."/>
        </authorList>
    </citation>
    <scope>NUCLEOTIDE SEQUENCE [LARGE SCALE GENOMIC DNA]</scope>
    <source>
        <strain evidence="2 3">Z-7981</strain>
    </source>
</reference>
<dbReference type="SUPFAM" id="SSF52540">
    <property type="entry name" value="P-loop containing nucleoside triphosphate hydrolases"/>
    <property type="match status" value="1"/>
</dbReference>
<sequence>MARMIPDVNPMTIENEGERCFYTIAMQLPAEYIVLHSYKYGEEDGEDRQPDIIREIDFIVVHPAMGFVTIEVKQGDVMYLDGAFHELKDRGRYQPMKKDPLKQASDAMYGVLHQYQEKSGERVFPLKIKYALCFPDSVRLGGNLPDALKEESLLLGPHLESVEALEEAFVALFGGKRGRPEPEACRLLLDKVLNPRFNVFATWEDRLEAFHRNAEKVLTEEQGRILEETEYDKRKIFLGGAGTGKTFLAMEKARMLAAHGKRVLLTCFNINLAEYVFPREAEGIRAVHFHGLLEEVLRSCGVEESFFQRKTEELQEYYDRLMPDRALECLDYLEVDQRFDAIIIDEGQDFLNDWVALLEMLLREPGEFYIFADPDQNLFRRQLIDLDAFPISRHKLTLNLRNTRSINQWLQQVIPGLTLRHKLTQGPEVQTFAWKTPAEELALAKKEIRRLVSQGVKPRRITVLSTHRKENSSFSGLDRIEEWPLDDTGNPRAEGIKFTTIRKFKGLESDIVFLIGVTPDSPVASPADVYVGSSRARFMLYVFHRVDWVV</sequence>
<keyword evidence="2" id="KW-0378">Hydrolase</keyword>
<dbReference type="Proteomes" id="UP001407405">
    <property type="component" value="Unassembled WGS sequence"/>
</dbReference>
<keyword evidence="2" id="KW-0347">Helicase</keyword>
<protein>
    <submittedName>
        <fullName evidence="2">NERD domain-containing protein/DEAD/DEAH box helicase</fullName>
    </submittedName>
</protein>
<dbReference type="InterPro" id="IPR000212">
    <property type="entry name" value="DNA_helicase_UvrD/REP"/>
</dbReference>
<feature type="domain" description="NERD" evidence="1">
    <location>
        <begin position="15"/>
        <end position="134"/>
    </location>
</feature>
<dbReference type="Pfam" id="PF13245">
    <property type="entry name" value="AAA_19"/>
    <property type="match status" value="1"/>
</dbReference>
<dbReference type="EMBL" id="JBCITM010000036">
    <property type="protein sequence ID" value="MEN1762271.1"/>
    <property type="molecule type" value="Genomic_DNA"/>
</dbReference>
<dbReference type="Gene3D" id="3.40.50.300">
    <property type="entry name" value="P-loop containing nucleotide triphosphate hydrolases"/>
    <property type="match status" value="2"/>
</dbReference>
<dbReference type="InterPro" id="IPR011528">
    <property type="entry name" value="NERD"/>
</dbReference>
<dbReference type="InterPro" id="IPR027417">
    <property type="entry name" value="P-loop_NTPase"/>
</dbReference>
<evidence type="ECO:0000259" key="1">
    <source>
        <dbReference type="Pfam" id="PF08378"/>
    </source>
</evidence>
<dbReference type="Pfam" id="PF08378">
    <property type="entry name" value="NERD"/>
    <property type="match status" value="1"/>
</dbReference>
<dbReference type="GO" id="GO:0004386">
    <property type="term" value="F:helicase activity"/>
    <property type="evidence" value="ECO:0007669"/>
    <property type="project" value="UniProtKB-KW"/>
</dbReference>
<organism evidence="2 3">
    <name type="scientific">Anoxynatronum sibiricum</name>
    <dbReference type="NCBI Taxonomy" id="210623"/>
    <lineage>
        <taxon>Bacteria</taxon>
        <taxon>Bacillati</taxon>
        <taxon>Bacillota</taxon>
        <taxon>Clostridia</taxon>
        <taxon>Eubacteriales</taxon>
        <taxon>Clostridiaceae</taxon>
        <taxon>Anoxynatronum</taxon>
    </lineage>
</organism>
<name>A0ABU9VYN8_9CLOT</name>
<comment type="caution">
    <text evidence="2">The sequence shown here is derived from an EMBL/GenBank/DDBJ whole genome shotgun (WGS) entry which is preliminary data.</text>
</comment>
<proteinExistence type="predicted"/>
<accession>A0ABU9VYN8</accession>
<keyword evidence="2" id="KW-0547">Nucleotide-binding</keyword>
<dbReference type="PANTHER" id="PTHR11070">
    <property type="entry name" value="UVRD / RECB / PCRA DNA HELICASE FAMILY MEMBER"/>
    <property type="match status" value="1"/>
</dbReference>
<keyword evidence="2" id="KW-0067">ATP-binding</keyword>
<evidence type="ECO:0000313" key="3">
    <source>
        <dbReference type="Proteomes" id="UP001407405"/>
    </source>
</evidence>
<evidence type="ECO:0000313" key="2">
    <source>
        <dbReference type="EMBL" id="MEN1762271.1"/>
    </source>
</evidence>
<dbReference type="RefSeq" id="WP_343187525.1">
    <property type="nucleotide sequence ID" value="NZ_JBCITM010000036.1"/>
</dbReference>
<keyword evidence="3" id="KW-1185">Reference proteome</keyword>
<dbReference type="PANTHER" id="PTHR11070:SF2">
    <property type="entry name" value="ATP-DEPENDENT DNA HELICASE SRS2"/>
    <property type="match status" value="1"/>
</dbReference>
<gene>
    <name evidence="2" type="ORF">AAIG11_17420</name>
</gene>